<gene>
    <name evidence="3" type="primary">Acey_s0091.g2454</name>
    <name evidence="3" type="ORF">Y032_0091g2454</name>
</gene>
<evidence type="ECO:0000256" key="2">
    <source>
        <dbReference type="SAM" id="Phobius"/>
    </source>
</evidence>
<protein>
    <submittedName>
        <fullName evidence="3">Uncharacterized protein</fullName>
    </submittedName>
</protein>
<organism evidence="3 4">
    <name type="scientific">Ancylostoma ceylanicum</name>
    <dbReference type="NCBI Taxonomy" id="53326"/>
    <lineage>
        <taxon>Eukaryota</taxon>
        <taxon>Metazoa</taxon>
        <taxon>Ecdysozoa</taxon>
        <taxon>Nematoda</taxon>
        <taxon>Chromadorea</taxon>
        <taxon>Rhabditida</taxon>
        <taxon>Rhabditina</taxon>
        <taxon>Rhabditomorpha</taxon>
        <taxon>Strongyloidea</taxon>
        <taxon>Ancylostomatidae</taxon>
        <taxon>Ancylostomatinae</taxon>
        <taxon>Ancylostoma</taxon>
    </lineage>
</organism>
<dbReference type="EMBL" id="JARK01001427">
    <property type="protein sequence ID" value="EYC03846.1"/>
    <property type="molecule type" value="Genomic_DNA"/>
</dbReference>
<dbReference type="AlphaFoldDB" id="A0A016TMB0"/>
<evidence type="ECO:0000313" key="3">
    <source>
        <dbReference type="EMBL" id="EYC03846.1"/>
    </source>
</evidence>
<feature type="region of interest" description="Disordered" evidence="1">
    <location>
        <begin position="48"/>
        <end position="75"/>
    </location>
</feature>
<evidence type="ECO:0000256" key="1">
    <source>
        <dbReference type="SAM" id="MobiDB-lite"/>
    </source>
</evidence>
<accession>A0A016TMB0</accession>
<name>A0A016TMB0_9BILA</name>
<dbReference type="Proteomes" id="UP000024635">
    <property type="component" value="Unassembled WGS sequence"/>
</dbReference>
<keyword evidence="4" id="KW-1185">Reference proteome</keyword>
<feature type="compositionally biased region" description="Polar residues" evidence="1">
    <location>
        <begin position="48"/>
        <end position="58"/>
    </location>
</feature>
<keyword evidence="2" id="KW-1133">Transmembrane helix</keyword>
<sequence>MVLKVLSVIKKRGQHVLLFAFVAATSIHNLKLFWTVFRSDMNDEIFQTTGDDSSQPTSAERVKRSSSLVPVCRLR</sequence>
<proteinExistence type="predicted"/>
<reference evidence="4" key="1">
    <citation type="journal article" date="2015" name="Nat. Genet.">
        <title>The genome and transcriptome of the zoonotic hookworm Ancylostoma ceylanicum identify infection-specific gene families.</title>
        <authorList>
            <person name="Schwarz E.M."/>
            <person name="Hu Y."/>
            <person name="Antoshechkin I."/>
            <person name="Miller M.M."/>
            <person name="Sternberg P.W."/>
            <person name="Aroian R.V."/>
        </authorList>
    </citation>
    <scope>NUCLEOTIDE SEQUENCE</scope>
    <source>
        <strain evidence="4">HY135</strain>
    </source>
</reference>
<comment type="caution">
    <text evidence="3">The sequence shown here is derived from an EMBL/GenBank/DDBJ whole genome shotgun (WGS) entry which is preliminary data.</text>
</comment>
<keyword evidence="2" id="KW-0812">Transmembrane</keyword>
<feature type="transmembrane region" description="Helical" evidence="2">
    <location>
        <begin position="16"/>
        <end position="37"/>
    </location>
</feature>
<evidence type="ECO:0000313" key="4">
    <source>
        <dbReference type="Proteomes" id="UP000024635"/>
    </source>
</evidence>
<keyword evidence="2" id="KW-0472">Membrane</keyword>